<proteinExistence type="predicted"/>
<gene>
    <name evidence="1" type="ORF">LCGC14_0018190</name>
</gene>
<dbReference type="InterPro" id="IPR029063">
    <property type="entry name" value="SAM-dependent_MTases_sf"/>
</dbReference>
<dbReference type="Pfam" id="PF13489">
    <property type="entry name" value="Methyltransf_23"/>
    <property type="match status" value="1"/>
</dbReference>
<accession>A0A0F9WFW7</accession>
<organism evidence="1">
    <name type="scientific">marine sediment metagenome</name>
    <dbReference type="NCBI Taxonomy" id="412755"/>
    <lineage>
        <taxon>unclassified sequences</taxon>
        <taxon>metagenomes</taxon>
        <taxon>ecological metagenomes</taxon>
    </lineage>
</organism>
<protein>
    <submittedName>
        <fullName evidence="1">Uncharacterized protein</fullName>
    </submittedName>
</protein>
<dbReference type="SUPFAM" id="SSF53335">
    <property type="entry name" value="S-adenosyl-L-methionine-dependent methyltransferases"/>
    <property type="match status" value="1"/>
</dbReference>
<dbReference type="Gene3D" id="3.40.50.150">
    <property type="entry name" value="Vaccinia Virus protein VP39"/>
    <property type="match status" value="1"/>
</dbReference>
<evidence type="ECO:0000313" key="1">
    <source>
        <dbReference type="EMBL" id="KKO11338.1"/>
    </source>
</evidence>
<sequence>MLSTDGFKRSKRMAQLLAGPDGKQSFVYHADIKRQWEWSYSSTKIVELIGSQSGSAERLFDVKAALGALSDEETSFAETFSTFYDDLAALLTSMAAPVNCQSDIYETIFDRRQIAPLIKAPCRILDIGPGAGRHMAAAFLGNGADQTTYVGLESVGMCYTIQNLAASLIRMRNRDVKFFDDVDGQFARQDLPPIDRSNGPAIYLLPLWAGQKLPDRCFDLIICNYVLDELPGEDFQRVARILGRCLADDGVIYCRGSQQRAMLKDMYLYGYGTSHGIDITRAILDEGMKVTSCELIAGGLTRTFARRKCGARRVTGGKFVSFTEDIPLLEAVQAQFIRDNITEIVSAGQTVVIWGDRGYEHYRKLIEPGAGNMKVLAFTHREAVGNAMTDFDGNEVAPEQAIKLSPDKIIIASMRHKSILRQIRERCPPGQFQAVRHFNYPIAFAYRDMPEM</sequence>
<comment type="caution">
    <text evidence="1">The sequence shown here is derived from an EMBL/GenBank/DDBJ whole genome shotgun (WGS) entry which is preliminary data.</text>
</comment>
<dbReference type="EMBL" id="LAZR01000003">
    <property type="protein sequence ID" value="KKO11338.1"/>
    <property type="molecule type" value="Genomic_DNA"/>
</dbReference>
<reference evidence="1" key="1">
    <citation type="journal article" date="2015" name="Nature">
        <title>Complex archaea that bridge the gap between prokaryotes and eukaryotes.</title>
        <authorList>
            <person name="Spang A."/>
            <person name="Saw J.H."/>
            <person name="Jorgensen S.L."/>
            <person name="Zaremba-Niedzwiedzka K."/>
            <person name="Martijn J."/>
            <person name="Lind A.E."/>
            <person name="van Eijk R."/>
            <person name="Schleper C."/>
            <person name="Guy L."/>
            <person name="Ettema T.J."/>
        </authorList>
    </citation>
    <scope>NUCLEOTIDE SEQUENCE</scope>
</reference>
<name>A0A0F9WFW7_9ZZZZ</name>
<dbReference type="AlphaFoldDB" id="A0A0F9WFW7"/>